<keyword evidence="6" id="KW-0732">Signal</keyword>
<evidence type="ECO:0000256" key="2">
    <source>
        <dbReference type="ARBA" id="ARBA00022645"/>
    </source>
</evidence>
<keyword evidence="9" id="KW-1185">Reference proteome</keyword>
<dbReference type="OrthoDB" id="443318at2759"/>
<dbReference type="InterPro" id="IPR018202">
    <property type="entry name" value="Ser_caboxypep_ser_AS"/>
</dbReference>
<keyword evidence="4 6" id="KW-0378">Hydrolase</keyword>
<evidence type="ECO:0000256" key="3">
    <source>
        <dbReference type="ARBA" id="ARBA00022670"/>
    </source>
</evidence>
<feature type="chain" id="PRO_5025718447" description="Carboxypeptidase" evidence="6">
    <location>
        <begin position="19"/>
        <end position="370"/>
    </location>
</feature>
<name>A0A6A6RKR2_9PLEO</name>
<feature type="region of interest" description="Disordered" evidence="7">
    <location>
        <begin position="347"/>
        <end position="370"/>
    </location>
</feature>
<dbReference type="GO" id="GO:0006508">
    <property type="term" value="P:proteolysis"/>
    <property type="evidence" value="ECO:0007669"/>
    <property type="project" value="UniProtKB-KW"/>
</dbReference>
<dbReference type="EMBL" id="MU006804">
    <property type="protein sequence ID" value="KAF2635776.1"/>
    <property type="molecule type" value="Genomic_DNA"/>
</dbReference>
<accession>A0A6A6RKR2</accession>
<evidence type="ECO:0000256" key="5">
    <source>
        <dbReference type="ARBA" id="ARBA00023180"/>
    </source>
</evidence>
<proteinExistence type="inferred from homology"/>
<evidence type="ECO:0000256" key="6">
    <source>
        <dbReference type="RuleBase" id="RU361156"/>
    </source>
</evidence>
<dbReference type="InterPro" id="IPR029058">
    <property type="entry name" value="AB_hydrolase_fold"/>
</dbReference>
<feature type="signal peptide" evidence="6">
    <location>
        <begin position="1"/>
        <end position="18"/>
    </location>
</feature>
<evidence type="ECO:0000256" key="1">
    <source>
        <dbReference type="ARBA" id="ARBA00009431"/>
    </source>
</evidence>
<gene>
    <name evidence="8" type="ORF">P280DRAFT_484432</name>
</gene>
<dbReference type="Pfam" id="PF00450">
    <property type="entry name" value="Peptidase_S10"/>
    <property type="match status" value="1"/>
</dbReference>
<keyword evidence="3 6" id="KW-0645">Protease</keyword>
<reference evidence="8" key="1">
    <citation type="journal article" date="2020" name="Stud. Mycol.">
        <title>101 Dothideomycetes genomes: a test case for predicting lifestyles and emergence of pathogens.</title>
        <authorList>
            <person name="Haridas S."/>
            <person name="Albert R."/>
            <person name="Binder M."/>
            <person name="Bloem J."/>
            <person name="Labutti K."/>
            <person name="Salamov A."/>
            <person name="Andreopoulos B."/>
            <person name="Baker S."/>
            <person name="Barry K."/>
            <person name="Bills G."/>
            <person name="Bluhm B."/>
            <person name="Cannon C."/>
            <person name="Castanera R."/>
            <person name="Culley D."/>
            <person name="Daum C."/>
            <person name="Ezra D."/>
            <person name="Gonzalez J."/>
            <person name="Henrissat B."/>
            <person name="Kuo A."/>
            <person name="Liang C."/>
            <person name="Lipzen A."/>
            <person name="Lutzoni F."/>
            <person name="Magnuson J."/>
            <person name="Mondo S."/>
            <person name="Nolan M."/>
            <person name="Ohm R."/>
            <person name="Pangilinan J."/>
            <person name="Park H.-J."/>
            <person name="Ramirez L."/>
            <person name="Alfaro M."/>
            <person name="Sun H."/>
            <person name="Tritt A."/>
            <person name="Yoshinaga Y."/>
            <person name="Zwiers L.-H."/>
            <person name="Turgeon B."/>
            <person name="Goodwin S."/>
            <person name="Spatafora J."/>
            <person name="Crous P."/>
            <person name="Grigoriev I."/>
        </authorList>
    </citation>
    <scope>NUCLEOTIDE SEQUENCE</scope>
    <source>
        <strain evidence="8">CBS 473.64</strain>
    </source>
</reference>
<evidence type="ECO:0000313" key="8">
    <source>
        <dbReference type="EMBL" id="KAF2635776.1"/>
    </source>
</evidence>
<evidence type="ECO:0000313" key="9">
    <source>
        <dbReference type="Proteomes" id="UP000799753"/>
    </source>
</evidence>
<evidence type="ECO:0000256" key="4">
    <source>
        <dbReference type="ARBA" id="ARBA00022801"/>
    </source>
</evidence>
<dbReference type="EC" id="3.4.16.-" evidence="6"/>
<dbReference type="PROSITE" id="PS00131">
    <property type="entry name" value="CARBOXYPEPT_SER_SER"/>
    <property type="match status" value="1"/>
</dbReference>
<dbReference type="Proteomes" id="UP000799753">
    <property type="component" value="Unassembled WGS sequence"/>
</dbReference>
<protein>
    <recommendedName>
        <fullName evidence="6">Carboxypeptidase</fullName>
        <ecNumber evidence="6">3.4.16.-</ecNumber>
    </recommendedName>
</protein>
<keyword evidence="5" id="KW-0325">Glycoprotein</keyword>
<keyword evidence="2 6" id="KW-0121">Carboxypeptidase</keyword>
<dbReference type="PRINTS" id="PR00724">
    <property type="entry name" value="CRBOXYPTASEC"/>
</dbReference>
<dbReference type="PANTHER" id="PTHR11802">
    <property type="entry name" value="SERINE PROTEASE FAMILY S10 SERINE CARBOXYPEPTIDASE"/>
    <property type="match status" value="1"/>
</dbReference>
<sequence>MQLLSLLAVGGLATTAVAKSSRAAALERKGIQAKPRYGFPGHSAPIVKRDAATIIPQTNRTAKYVVNGTAGAIPEVNFDIGESYAGLLPISSAANETGELYFWFFPSSNPSAADEITIWLNGGPGCSSLEGFLQENGPISWQYGTPRPVYNPWNWANLTNMVWVEQPVGTGFSQGIPTATSQEESAAQFLGFWKNFVDTFELKGRKVYVAGESYAGRYVPYIADAMLDQKNTTEGYFDVKGIMIYDPSIAEDVILEDTIQNMTFGGLQGFQSVPSADFYVPYHNEFSYESLSASGIMGVTHTERKLTWVAQALSGHMVPQYQPSSGYRQLEFLLGRVESLESRKPFSTQLGVGQPGGEEGGNGTVGGRGV</sequence>
<organism evidence="8 9">
    <name type="scientific">Massarina eburnea CBS 473.64</name>
    <dbReference type="NCBI Taxonomy" id="1395130"/>
    <lineage>
        <taxon>Eukaryota</taxon>
        <taxon>Fungi</taxon>
        <taxon>Dikarya</taxon>
        <taxon>Ascomycota</taxon>
        <taxon>Pezizomycotina</taxon>
        <taxon>Dothideomycetes</taxon>
        <taxon>Pleosporomycetidae</taxon>
        <taxon>Pleosporales</taxon>
        <taxon>Massarineae</taxon>
        <taxon>Massarinaceae</taxon>
        <taxon>Massarina</taxon>
    </lineage>
</organism>
<dbReference type="Gene3D" id="3.40.50.1820">
    <property type="entry name" value="alpha/beta hydrolase"/>
    <property type="match status" value="2"/>
</dbReference>
<dbReference type="PANTHER" id="PTHR11802:SF479">
    <property type="entry name" value="CARBOXYPEPTIDASE"/>
    <property type="match status" value="1"/>
</dbReference>
<dbReference type="GO" id="GO:0004185">
    <property type="term" value="F:serine-type carboxypeptidase activity"/>
    <property type="evidence" value="ECO:0007669"/>
    <property type="project" value="UniProtKB-UniRule"/>
</dbReference>
<dbReference type="AlphaFoldDB" id="A0A6A6RKR2"/>
<feature type="compositionally biased region" description="Gly residues" evidence="7">
    <location>
        <begin position="353"/>
        <end position="370"/>
    </location>
</feature>
<evidence type="ECO:0000256" key="7">
    <source>
        <dbReference type="SAM" id="MobiDB-lite"/>
    </source>
</evidence>
<comment type="similarity">
    <text evidence="1 6">Belongs to the peptidase S10 family.</text>
</comment>
<dbReference type="InterPro" id="IPR001563">
    <property type="entry name" value="Peptidase_S10"/>
</dbReference>
<dbReference type="SUPFAM" id="SSF53474">
    <property type="entry name" value="alpha/beta-Hydrolases"/>
    <property type="match status" value="2"/>
</dbReference>